<dbReference type="InterPro" id="IPR027417">
    <property type="entry name" value="P-loop_NTPase"/>
</dbReference>
<feature type="domain" description="AAA+ ATPase" evidence="9">
    <location>
        <begin position="250"/>
        <end position="396"/>
    </location>
</feature>
<dbReference type="Pfam" id="PF14363">
    <property type="entry name" value="AAA_assoc"/>
    <property type="match status" value="1"/>
</dbReference>
<comment type="catalytic activity">
    <reaction evidence="6">
        <text>ATP + H2O = ADP + phosphate + H(+)</text>
        <dbReference type="Rhea" id="RHEA:13065"/>
        <dbReference type="ChEBI" id="CHEBI:15377"/>
        <dbReference type="ChEBI" id="CHEBI:15378"/>
        <dbReference type="ChEBI" id="CHEBI:30616"/>
        <dbReference type="ChEBI" id="CHEBI:43474"/>
        <dbReference type="ChEBI" id="CHEBI:456216"/>
    </reaction>
</comment>
<dbReference type="Pfam" id="PF00004">
    <property type="entry name" value="AAA"/>
    <property type="match status" value="1"/>
</dbReference>
<keyword evidence="11" id="KW-1185">Reference proteome</keyword>
<comment type="similarity">
    <text evidence="2">Belongs to the AAA ATPase family. BCS1 subfamily.</text>
</comment>
<dbReference type="EMBL" id="BPVZ01000150">
    <property type="protein sequence ID" value="GKV41482.1"/>
    <property type="molecule type" value="Genomic_DNA"/>
</dbReference>
<keyword evidence="5" id="KW-0460">Magnesium</keyword>
<dbReference type="GO" id="GO:0005524">
    <property type="term" value="F:ATP binding"/>
    <property type="evidence" value="ECO:0007669"/>
    <property type="project" value="UniProtKB-KW"/>
</dbReference>
<dbReference type="InterPro" id="IPR025753">
    <property type="entry name" value="AAA_N_dom"/>
</dbReference>
<gene>
    <name evidence="10" type="ORF">SLEP1_g49009</name>
</gene>
<accession>A0AAV5LYD1</accession>
<comment type="caution">
    <text evidence="10">The sequence shown here is derived from an EMBL/GenBank/DDBJ whole genome shotgun (WGS) entry which is preliminary data.</text>
</comment>
<dbReference type="Gene3D" id="6.10.280.40">
    <property type="match status" value="1"/>
</dbReference>
<keyword evidence="4 7" id="KW-0067">ATP-binding</keyword>
<evidence type="ECO:0000313" key="10">
    <source>
        <dbReference type="EMBL" id="GKV41482.1"/>
    </source>
</evidence>
<keyword evidence="3" id="KW-0378">Hydrolase</keyword>
<protein>
    <recommendedName>
        <fullName evidence="9">AAA+ ATPase domain-containing protein</fullName>
    </recommendedName>
</protein>
<evidence type="ECO:0000256" key="8">
    <source>
        <dbReference type="SAM" id="MobiDB-lite"/>
    </source>
</evidence>
<evidence type="ECO:0000313" key="11">
    <source>
        <dbReference type="Proteomes" id="UP001054252"/>
    </source>
</evidence>
<dbReference type="CDD" id="cd19510">
    <property type="entry name" value="RecA-like_BCS1"/>
    <property type="match status" value="1"/>
</dbReference>
<keyword evidence="7" id="KW-0547">Nucleotide-binding</keyword>
<evidence type="ECO:0000256" key="6">
    <source>
        <dbReference type="ARBA" id="ARBA00049360"/>
    </source>
</evidence>
<evidence type="ECO:0000256" key="7">
    <source>
        <dbReference type="RuleBase" id="RU003651"/>
    </source>
</evidence>
<dbReference type="InterPro" id="IPR058017">
    <property type="entry name" value="At3g28540-like_C"/>
</dbReference>
<proteinExistence type="inferred from homology"/>
<organism evidence="10 11">
    <name type="scientific">Rubroshorea leprosula</name>
    <dbReference type="NCBI Taxonomy" id="152421"/>
    <lineage>
        <taxon>Eukaryota</taxon>
        <taxon>Viridiplantae</taxon>
        <taxon>Streptophyta</taxon>
        <taxon>Embryophyta</taxon>
        <taxon>Tracheophyta</taxon>
        <taxon>Spermatophyta</taxon>
        <taxon>Magnoliopsida</taxon>
        <taxon>eudicotyledons</taxon>
        <taxon>Gunneridae</taxon>
        <taxon>Pentapetalae</taxon>
        <taxon>rosids</taxon>
        <taxon>malvids</taxon>
        <taxon>Malvales</taxon>
        <taxon>Dipterocarpaceae</taxon>
        <taxon>Rubroshorea</taxon>
    </lineage>
</organism>
<dbReference type="PANTHER" id="PTHR23070">
    <property type="entry name" value="BCS1 AAA-TYPE ATPASE"/>
    <property type="match status" value="1"/>
</dbReference>
<dbReference type="SUPFAM" id="SSF52540">
    <property type="entry name" value="P-loop containing nucleoside triphosphate hydrolases"/>
    <property type="match status" value="1"/>
</dbReference>
<evidence type="ECO:0000256" key="4">
    <source>
        <dbReference type="ARBA" id="ARBA00022840"/>
    </source>
</evidence>
<dbReference type="InterPro" id="IPR050747">
    <property type="entry name" value="Mitochondrial_chaperone_BCS1"/>
</dbReference>
<feature type="compositionally biased region" description="Basic residues" evidence="8">
    <location>
        <begin position="476"/>
        <end position="489"/>
    </location>
</feature>
<sequence length="489" mass="55776">MSLLQNLPSYSTLFGAYASLSGTVTLLQSTVNLVPQPIRNFVWSQTQKYLLTNHSSSTSTFKIREFYGLERNLLFDAAKVYLPNLPSASLMKVDVARVRSHKNLSFALCEGEREGEREVVVEDTFRNIKVTWYLIRSQNQVKNFRENPFISSSENSYFELCFNSQNRDEVISDYLQHVLNTSASLTQKDRELRLFTYPSKYESNWTSTFLQHPASFDTIAMEPDEKQKIIDDLKLFQSSKEFYQGIGKAWKRGYLFYGPPGTGKSSLIVAIAKFLKYDVYDLDLSSIRSNSELRNVVLSISPKSVLVIEDIDCYKEVQDRSKKIGIMNNDPPLDTGKKNKGSACTLSGILNAIDGLWSGCGEERIIILTTNHKDKIDPALIRPGRIDKQIELSYLKPMAFPELASNYLRVRDGEHPLLEEIKGLLEHTEVTPASVAEELLWRRRCSVDHALGEVVNFLKRKKMEEVKEGTGTLAKSNRRKSKRRKSSQY</sequence>
<evidence type="ECO:0000256" key="3">
    <source>
        <dbReference type="ARBA" id="ARBA00022801"/>
    </source>
</evidence>
<evidence type="ECO:0000256" key="2">
    <source>
        <dbReference type="ARBA" id="ARBA00007448"/>
    </source>
</evidence>
<dbReference type="SMART" id="SM00382">
    <property type="entry name" value="AAA"/>
    <property type="match status" value="1"/>
</dbReference>
<comment type="cofactor">
    <cofactor evidence="1">
        <name>Mg(2+)</name>
        <dbReference type="ChEBI" id="CHEBI:18420"/>
    </cofactor>
</comment>
<dbReference type="GO" id="GO:0016887">
    <property type="term" value="F:ATP hydrolysis activity"/>
    <property type="evidence" value="ECO:0007669"/>
    <property type="project" value="InterPro"/>
</dbReference>
<evidence type="ECO:0000259" key="9">
    <source>
        <dbReference type="SMART" id="SM00382"/>
    </source>
</evidence>
<reference evidence="10 11" key="1">
    <citation type="journal article" date="2021" name="Commun. Biol.">
        <title>The genome of Shorea leprosula (Dipterocarpaceae) highlights the ecological relevance of drought in aseasonal tropical rainforests.</title>
        <authorList>
            <person name="Ng K.K.S."/>
            <person name="Kobayashi M.J."/>
            <person name="Fawcett J.A."/>
            <person name="Hatakeyama M."/>
            <person name="Paape T."/>
            <person name="Ng C.H."/>
            <person name="Ang C.C."/>
            <person name="Tnah L.H."/>
            <person name="Lee C.T."/>
            <person name="Nishiyama T."/>
            <person name="Sese J."/>
            <person name="O'Brien M.J."/>
            <person name="Copetti D."/>
            <person name="Mohd Noor M.I."/>
            <person name="Ong R.C."/>
            <person name="Putra M."/>
            <person name="Sireger I.Z."/>
            <person name="Indrioko S."/>
            <person name="Kosugi Y."/>
            <person name="Izuno A."/>
            <person name="Isagi Y."/>
            <person name="Lee S.L."/>
            <person name="Shimizu K.K."/>
        </authorList>
    </citation>
    <scope>NUCLEOTIDE SEQUENCE [LARGE SCALE GENOMIC DNA]</scope>
    <source>
        <strain evidence="10">214</strain>
    </source>
</reference>
<dbReference type="Proteomes" id="UP001054252">
    <property type="component" value="Unassembled WGS sequence"/>
</dbReference>
<evidence type="ECO:0000256" key="1">
    <source>
        <dbReference type="ARBA" id="ARBA00001946"/>
    </source>
</evidence>
<dbReference type="InterPro" id="IPR003593">
    <property type="entry name" value="AAA+_ATPase"/>
</dbReference>
<dbReference type="AlphaFoldDB" id="A0AAV5LYD1"/>
<dbReference type="Gene3D" id="3.40.50.300">
    <property type="entry name" value="P-loop containing nucleotide triphosphate hydrolases"/>
    <property type="match status" value="1"/>
</dbReference>
<evidence type="ECO:0000256" key="5">
    <source>
        <dbReference type="ARBA" id="ARBA00022842"/>
    </source>
</evidence>
<dbReference type="Pfam" id="PF25568">
    <property type="entry name" value="AAA_lid_At3g28540"/>
    <property type="match status" value="1"/>
</dbReference>
<dbReference type="InterPro" id="IPR003959">
    <property type="entry name" value="ATPase_AAA_core"/>
</dbReference>
<name>A0AAV5LYD1_9ROSI</name>
<dbReference type="PROSITE" id="PS00674">
    <property type="entry name" value="AAA"/>
    <property type="match status" value="1"/>
</dbReference>
<dbReference type="GO" id="GO:0006950">
    <property type="term" value="P:response to stress"/>
    <property type="evidence" value="ECO:0007669"/>
    <property type="project" value="UniProtKB-ARBA"/>
</dbReference>
<dbReference type="InterPro" id="IPR003960">
    <property type="entry name" value="ATPase_AAA_CS"/>
</dbReference>
<feature type="region of interest" description="Disordered" evidence="8">
    <location>
        <begin position="466"/>
        <end position="489"/>
    </location>
</feature>